<gene>
    <name evidence="1" type="ORF">I79_010133</name>
</gene>
<accession>G3HHM9</accession>
<sequence>MLQEVFLLQLSSKSSPSFYLSFFVGFSPPTPPSASSSNYLNMFPGYYVSRQKTKFKCG</sequence>
<evidence type="ECO:0000313" key="1">
    <source>
        <dbReference type="EMBL" id="EGV98935.1"/>
    </source>
</evidence>
<dbReference type="Proteomes" id="UP000001075">
    <property type="component" value="Unassembled WGS sequence"/>
</dbReference>
<evidence type="ECO:0000313" key="2">
    <source>
        <dbReference type="Proteomes" id="UP000001075"/>
    </source>
</evidence>
<proteinExistence type="predicted"/>
<organism evidence="1 2">
    <name type="scientific">Cricetulus griseus</name>
    <name type="common">Chinese hamster</name>
    <name type="synonym">Cricetulus barabensis griseus</name>
    <dbReference type="NCBI Taxonomy" id="10029"/>
    <lineage>
        <taxon>Eukaryota</taxon>
        <taxon>Metazoa</taxon>
        <taxon>Chordata</taxon>
        <taxon>Craniata</taxon>
        <taxon>Vertebrata</taxon>
        <taxon>Euteleostomi</taxon>
        <taxon>Mammalia</taxon>
        <taxon>Eutheria</taxon>
        <taxon>Euarchontoglires</taxon>
        <taxon>Glires</taxon>
        <taxon>Rodentia</taxon>
        <taxon>Myomorpha</taxon>
        <taxon>Muroidea</taxon>
        <taxon>Cricetidae</taxon>
        <taxon>Cricetinae</taxon>
        <taxon>Cricetulus</taxon>
    </lineage>
</organism>
<protein>
    <submittedName>
        <fullName evidence="1">Uncharacterized protein</fullName>
    </submittedName>
</protein>
<name>G3HHM9_CRIGR</name>
<dbReference type="EMBL" id="JH000381">
    <property type="protein sequence ID" value="EGV98935.1"/>
    <property type="molecule type" value="Genomic_DNA"/>
</dbReference>
<dbReference type="InParanoid" id="G3HHM9"/>
<dbReference type="AlphaFoldDB" id="G3HHM9"/>
<reference evidence="2" key="1">
    <citation type="journal article" date="2011" name="Nat. Biotechnol.">
        <title>The genomic sequence of the Chinese hamster ovary (CHO)-K1 cell line.</title>
        <authorList>
            <person name="Xu X."/>
            <person name="Nagarajan H."/>
            <person name="Lewis N.E."/>
            <person name="Pan S."/>
            <person name="Cai Z."/>
            <person name="Liu X."/>
            <person name="Chen W."/>
            <person name="Xie M."/>
            <person name="Wang W."/>
            <person name="Hammond S."/>
            <person name="Andersen M.R."/>
            <person name="Neff N."/>
            <person name="Passarelli B."/>
            <person name="Koh W."/>
            <person name="Fan H.C."/>
            <person name="Wang J."/>
            <person name="Gui Y."/>
            <person name="Lee K.H."/>
            <person name="Betenbaugh M.J."/>
            <person name="Quake S.R."/>
            <person name="Famili I."/>
            <person name="Palsson B.O."/>
            <person name="Wang J."/>
        </authorList>
    </citation>
    <scope>NUCLEOTIDE SEQUENCE [LARGE SCALE GENOMIC DNA]</scope>
    <source>
        <strain evidence="2">CHO K1 cell line</strain>
    </source>
</reference>